<name>A0A812SWJ5_9DINO</name>
<evidence type="ECO:0000313" key="2">
    <source>
        <dbReference type="Proteomes" id="UP000601435"/>
    </source>
</evidence>
<dbReference type="InterPro" id="IPR014825">
    <property type="entry name" value="DNA_alkylation"/>
</dbReference>
<protein>
    <recommendedName>
        <fullName evidence="3">DNA alkylation repair enzyme</fullName>
    </recommendedName>
</protein>
<dbReference type="SUPFAM" id="SSF48371">
    <property type="entry name" value="ARM repeat"/>
    <property type="match status" value="1"/>
</dbReference>
<dbReference type="EMBL" id="CAJNJA010022909">
    <property type="protein sequence ID" value="CAE7501917.1"/>
    <property type="molecule type" value="Genomic_DNA"/>
</dbReference>
<dbReference type="PANTHER" id="PTHR34070">
    <property type="entry name" value="ARMADILLO-TYPE FOLD"/>
    <property type="match status" value="1"/>
</dbReference>
<dbReference type="PANTHER" id="PTHR34070:SF1">
    <property type="entry name" value="DNA ALKYLATION REPAIR PROTEIN"/>
    <property type="match status" value="1"/>
</dbReference>
<dbReference type="OrthoDB" id="429969at2759"/>
<evidence type="ECO:0008006" key="3">
    <source>
        <dbReference type="Google" id="ProtNLM"/>
    </source>
</evidence>
<gene>
    <name evidence="1" type="ORF">SNEC2469_LOCUS14295</name>
</gene>
<dbReference type="Gene3D" id="1.25.10.90">
    <property type="match status" value="1"/>
</dbReference>
<evidence type="ECO:0000313" key="1">
    <source>
        <dbReference type="EMBL" id="CAE7501917.1"/>
    </source>
</evidence>
<dbReference type="Pfam" id="PF08713">
    <property type="entry name" value="DNA_alkylation"/>
    <property type="match status" value="1"/>
</dbReference>
<keyword evidence="2" id="KW-1185">Reference proteome</keyword>
<dbReference type="InterPro" id="IPR016024">
    <property type="entry name" value="ARM-type_fold"/>
</dbReference>
<proteinExistence type="predicted"/>
<accession>A0A812SWJ5</accession>
<sequence length="369" mass="41258">MGPSAFAFAFVASIDSIRFFGPAMAPRMQARKRRSSTALPAAKVAKTRQDTTALVAELVTALKRSFHQNRNTKDATAMAGYVKGKFPFYGLKAPLRRQLAGEVLASWQARHQHDIDQDVARQLLEELYCCKERELHYVGAEVCSGLLRKGRVGCDFLPVVKHGVTKNSWWDTVDIFAASSMSPYLLACGGGSAPSSDLLQEMDQWAVSSNVWLRRTAILCQLKLKGLTDVRRLQRYILLNASDKDFFVRKAIGWALREYAKHDAKWVKQFLKQHKVASELRELRLQAVLKVTDGTSAVVTSSCLHSNEHLTLRAAAVQAHVFHVPSGMLSSQRFEESTRLLQARPTATRYLKEALVSTLRSISSHVTRT</sequence>
<dbReference type="Proteomes" id="UP000601435">
    <property type="component" value="Unassembled WGS sequence"/>
</dbReference>
<dbReference type="AlphaFoldDB" id="A0A812SWJ5"/>
<reference evidence="1" key="1">
    <citation type="submission" date="2021-02" db="EMBL/GenBank/DDBJ databases">
        <authorList>
            <person name="Dougan E. K."/>
            <person name="Rhodes N."/>
            <person name="Thang M."/>
            <person name="Chan C."/>
        </authorList>
    </citation>
    <scope>NUCLEOTIDE SEQUENCE</scope>
</reference>
<comment type="caution">
    <text evidence="1">The sequence shown here is derived from an EMBL/GenBank/DDBJ whole genome shotgun (WGS) entry which is preliminary data.</text>
</comment>
<organism evidence="1 2">
    <name type="scientific">Symbiodinium necroappetens</name>
    <dbReference type="NCBI Taxonomy" id="1628268"/>
    <lineage>
        <taxon>Eukaryota</taxon>
        <taxon>Sar</taxon>
        <taxon>Alveolata</taxon>
        <taxon>Dinophyceae</taxon>
        <taxon>Suessiales</taxon>
        <taxon>Symbiodiniaceae</taxon>
        <taxon>Symbiodinium</taxon>
    </lineage>
</organism>